<comment type="caution">
    <text evidence="1">The sequence shown here is derived from an EMBL/GenBank/DDBJ whole genome shotgun (WGS) entry which is preliminary data.</text>
</comment>
<name>A0A921N165_9FIRM</name>
<evidence type="ECO:0000313" key="2">
    <source>
        <dbReference type="Proteomes" id="UP000776700"/>
    </source>
</evidence>
<protein>
    <submittedName>
        <fullName evidence="1">Uncharacterized protein</fullName>
    </submittedName>
</protein>
<dbReference type="Proteomes" id="UP000776700">
    <property type="component" value="Unassembled WGS sequence"/>
</dbReference>
<organism evidence="1 2">
    <name type="scientific">Romboutsia timonensis</name>
    <dbReference type="NCBI Taxonomy" id="1776391"/>
    <lineage>
        <taxon>Bacteria</taxon>
        <taxon>Bacillati</taxon>
        <taxon>Bacillota</taxon>
        <taxon>Clostridia</taxon>
        <taxon>Peptostreptococcales</taxon>
        <taxon>Peptostreptococcaceae</taxon>
        <taxon>Romboutsia</taxon>
    </lineage>
</organism>
<accession>A0A921N165</accession>
<dbReference type="AlphaFoldDB" id="A0A921N165"/>
<gene>
    <name evidence="1" type="ORF">K8V90_06460</name>
</gene>
<reference evidence="1" key="2">
    <citation type="submission" date="2021-09" db="EMBL/GenBank/DDBJ databases">
        <authorList>
            <person name="Gilroy R."/>
        </authorList>
    </citation>
    <scope>NUCLEOTIDE SEQUENCE</scope>
    <source>
        <strain evidence="1">1277</strain>
    </source>
</reference>
<reference evidence="1" key="1">
    <citation type="journal article" date="2021" name="PeerJ">
        <title>Extensive microbial diversity within the chicken gut microbiome revealed by metagenomics and culture.</title>
        <authorList>
            <person name="Gilroy R."/>
            <person name="Ravi A."/>
            <person name="Getino M."/>
            <person name="Pursley I."/>
            <person name="Horton D.L."/>
            <person name="Alikhan N.F."/>
            <person name="Baker D."/>
            <person name="Gharbi K."/>
            <person name="Hall N."/>
            <person name="Watson M."/>
            <person name="Adriaenssens E.M."/>
            <person name="Foster-Nyarko E."/>
            <person name="Jarju S."/>
            <person name="Secka A."/>
            <person name="Antonio M."/>
            <person name="Oren A."/>
            <person name="Chaudhuri R.R."/>
            <person name="La Ragione R."/>
            <person name="Hildebrand F."/>
            <person name="Pallen M.J."/>
        </authorList>
    </citation>
    <scope>NUCLEOTIDE SEQUENCE</scope>
    <source>
        <strain evidence="1">1277</strain>
    </source>
</reference>
<dbReference type="EMBL" id="DYUB01000200">
    <property type="protein sequence ID" value="HJG96727.1"/>
    <property type="molecule type" value="Genomic_DNA"/>
</dbReference>
<evidence type="ECO:0000313" key="1">
    <source>
        <dbReference type="EMBL" id="HJG96727.1"/>
    </source>
</evidence>
<sequence length="427" mass="51466">MPKQFKKWTEEEVNILKSCEGKFIEDILKHFPYRTERSVTEKLRLSNIKYITKGRIKSKDSESIICHSCNTEKDYNDDNFDLKAKHFICRDCTRRYSQINKYKNKYGIELLPDKLFDTYTPIEWYKMFIENKINVIPWEITRCKEKYGEIIRYVIEDVVGCRTRSDFAKITLEDIKKNKIVFSTCKKVFQINTKYESIDYLYPHLNLKPFEMCQVPRNHWNKVTADEYMTYYIENIVGGIEIVNSNPSLYLTPSNIRIEHPSLYNCIYLYNIYSDFYTWVKELYPYITFKKEDIQVFLSKDNATICNSLEECNIFDYIKFDMGITQIEAIGTKRTDIYNNSKEKENYIPDFKIENVLDKPIIIEYYGLYNNRTNNVKHMKEYNDKIIRKNNFYKNNKEIYFIDLYPYDIKNNFEGVKNKIEKLMPNY</sequence>
<proteinExistence type="predicted"/>